<evidence type="ECO:0000313" key="1">
    <source>
        <dbReference type="EMBL" id="CAK9259809.1"/>
    </source>
</evidence>
<proteinExistence type="predicted"/>
<protein>
    <submittedName>
        <fullName evidence="1">Uncharacterized protein</fullName>
    </submittedName>
</protein>
<organism evidence="1 2">
    <name type="scientific">Sphagnum jensenii</name>
    <dbReference type="NCBI Taxonomy" id="128206"/>
    <lineage>
        <taxon>Eukaryota</taxon>
        <taxon>Viridiplantae</taxon>
        <taxon>Streptophyta</taxon>
        <taxon>Embryophyta</taxon>
        <taxon>Bryophyta</taxon>
        <taxon>Sphagnophytina</taxon>
        <taxon>Sphagnopsida</taxon>
        <taxon>Sphagnales</taxon>
        <taxon>Sphagnaceae</taxon>
        <taxon>Sphagnum</taxon>
    </lineage>
</organism>
<dbReference type="Proteomes" id="UP001497444">
    <property type="component" value="Chromosome 12"/>
</dbReference>
<evidence type="ECO:0000313" key="2">
    <source>
        <dbReference type="Proteomes" id="UP001497444"/>
    </source>
</evidence>
<dbReference type="EMBL" id="OZ020107">
    <property type="protein sequence ID" value="CAK9259809.1"/>
    <property type="molecule type" value="Genomic_DNA"/>
</dbReference>
<sequence>MAAAGRMLQERVGNEFHVIKGRLAVLGRKPEIQHTGLDTLQEGTKHYYWSLLTAARYRGRSGRHSTLQVASGGIDSEIGACSANVKSR</sequence>
<keyword evidence="2" id="KW-1185">Reference proteome</keyword>
<gene>
    <name evidence="1" type="ORF">CSSPJE1EN1_LOCUS5287</name>
</gene>
<accession>A0ABP0VZ69</accession>
<name>A0ABP0VZ69_9BRYO</name>
<reference evidence="1" key="1">
    <citation type="submission" date="2024-02" db="EMBL/GenBank/DDBJ databases">
        <authorList>
            <consortium name="ELIXIR-Norway"/>
            <consortium name="Elixir Norway"/>
        </authorList>
    </citation>
    <scope>NUCLEOTIDE SEQUENCE</scope>
</reference>